<dbReference type="Proteomes" id="UP000297948">
    <property type="component" value="Unassembled WGS sequence"/>
</dbReference>
<organism evidence="2 3">
    <name type="scientific">Streptomyces palmae</name>
    <dbReference type="NCBI Taxonomy" id="1701085"/>
    <lineage>
        <taxon>Bacteria</taxon>
        <taxon>Bacillati</taxon>
        <taxon>Actinomycetota</taxon>
        <taxon>Actinomycetes</taxon>
        <taxon>Kitasatosporales</taxon>
        <taxon>Streptomycetaceae</taxon>
        <taxon>Streptomyces</taxon>
    </lineage>
</organism>
<evidence type="ECO:0000313" key="2">
    <source>
        <dbReference type="EMBL" id="TGB07401.1"/>
    </source>
</evidence>
<protein>
    <submittedName>
        <fullName evidence="2">Uncharacterized protein</fullName>
    </submittedName>
</protein>
<evidence type="ECO:0000313" key="3">
    <source>
        <dbReference type="Proteomes" id="UP000297948"/>
    </source>
</evidence>
<accession>A0A4Z0H9Z5</accession>
<dbReference type="OrthoDB" id="1822491at2"/>
<sequence>MPGRPRRRDAPGGPDHPGATLSSVPRAAVEDRRRGRNPCRSSTVGPLSWTVARRGPPQAKSPREVAPVPPHPSFDPLKRRSKAVRRHSLITRPRSHRRVRTRCADGAGPPRCVPGAPGCGPA</sequence>
<proteinExistence type="predicted"/>
<reference evidence="2 3" key="1">
    <citation type="submission" date="2019-03" db="EMBL/GenBank/DDBJ databases">
        <authorList>
            <person name="Gonzalez-Pimentel J.L."/>
        </authorList>
    </citation>
    <scope>NUCLEOTIDE SEQUENCE [LARGE SCALE GENOMIC DNA]</scope>
    <source>
        <strain evidence="2 3">JCM 31289</strain>
    </source>
</reference>
<feature type="compositionally biased region" description="Basic residues" evidence="1">
    <location>
        <begin position="79"/>
        <end position="101"/>
    </location>
</feature>
<comment type="caution">
    <text evidence="2">The sequence shown here is derived from an EMBL/GenBank/DDBJ whole genome shotgun (WGS) entry which is preliminary data.</text>
</comment>
<feature type="region of interest" description="Disordered" evidence="1">
    <location>
        <begin position="1"/>
        <end position="122"/>
    </location>
</feature>
<evidence type="ECO:0000256" key="1">
    <source>
        <dbReference type="SAM" id="MobiDB-lite"/>
    </source>
</evidence>
<dbReference type="EMBL" id="SRID01000150">
    <property type="protein sequence ID" value="TGB07401.1"/>
    <property type="molecule type" value="Genomic_DNA"/>
</dbReference>
<keyword evidence="3" id="KW-1185">Reference proteome</keyword>
<gene>
    <name evidence="2" type="ORF">E4099_17015</name>
</gene>
<dbReference type="AlphaFoldDB" id="A0A4Z0H9Z5"/>
<name>A0A4Z0H9Z5_9ACTN</name>